<proteinExistence type="predicted"/>
<dbReference type="Proteomes" id="UP000077266">
    <property type="component" value="Unassembled WGS sequence"/>
</dbReference>
<sequence>MSIKERPLTSDQPVPQGTFVVIRLDPVASVAALHDEQATREARTMRPAKYLALVDMIADFSYDARIGGHPLNLQFFLAGHGLPAAPLSVDALVSRIYLHDTPGPCFAPETFRELNSMAWDDQSRSGDSNDAKEAELDLHEPWHDADNDRGDAEVFSTTPVLYNATDWRDLLPGYLKEDEQEMELHAERWVDIVEHEDDVGTPADIAREISELKRIEWDWARRVVAARMSKPQTSEWLDDVAAEDIDPDVNRDEVVEDYLDDDGSVGPEDAIEHRIEREEALAEGKFDGEDGHAHEDDVASVATSSCRSPVSIASSYASRVHRGTARKTSLFVWIISRFRLSGVPGRFKSLFRNWIWAHLQF</sequence>
<evidence type="ECO:0000313" key="2">
    <source>
        <dbReference type="Proteomes" id="UP000077266"/>
    </source>
</evidence>
<dbReference type="EMBL" id="KV426380">
    <property type="protein sequence ID" value="KZV81606.1"/>
    <property type="molecule type" value="Genomic_DNA"/>
</dbReference>
<dbReference type="OrthoDB" id="2930792at2759"/>
<protein>
    <submittedName>
        <fullName evidence="1">Uncharacterized protein</fullName>
    </submittedName>
</protein>
<keyword evidence="2" id="KW-1185">Reference proteome</keyword>
<gene>
    <name evidence="1" type="ORF">EXIGLDRAFT_730861</name>
</gene>
<dbReference type="AlphaFoldDB" id="A0A165C0V7"/>
<name>A0A165C0V7_EXIGL</name>
<evidence type="ECO:0000313" key="1">
    <source>
        <dbReference type="EMBL" id="KZV81606.1"/>
    </source>
</evidence>
<reference evidence="1 2" key="1">
    <citation type="journal article" date="2016" name="Mol. Biol. Evol.">
        <title>Comparative Genomics of Early-Diverging Mushroom-Forming Fungi Provides Insights into the Origins of Lignocellulose Decay Capabilities.</title>
        <authorList>
            <person name="Nagy L.G."/>
            <person name="Riley R."/>
            <person name="Tritt A."/>
            <person name="Adam C."/>
            <person name="Daum C."/>
            <person name="Floudas D."/>
            <person name="Sun H."/>
            <person name="Yadav J.S."/>
            <person name="Pangilinan J."/>
            <person name="Larsson K.H."/>
            <person name="Matsuura K."/>
            <person name="Barry K."/>
            <person name="Labutti K."/>
            <person name="Kuo R."/>
            <person name="Ohm R.A."/>
            <person name="Bhattacharya S.S."/>
            <person name="Shirouzu T."/>
            <person name="Yoshinaga Y."/>
            <person name="Martin F.M."/>
            <person name="Grigoriev I.V."/>
            <person name="Hibbett D.S."/>
        </authorList>
    </citation>
    <scope>NUCLEOTIDE SEQUENCE [LARGE SCALE GENOMIC DNA]</scope>
    <source>
        <strain evidence="1 2">HHB12029</strain>
    </source>
</reference>
<accession>A0A165C0V7</accession>
<organism evidence="1 2">
    <name type="scientific">Exidia glandulosa HHB12029</name>
    <dbReference type="NCBI Taxonomy" id="1314781"/>
    <lineage>
        <taxon>Eukaryota</taxon>
        <taxon>Fungi</taxon>
        <taxon>Dikarya</taxon>
        <taxon>Basidiomycota</taxon>
        <taxon>Agaricomycotina</taxon>
        <taxon>Agaricomycetes</taxon>
        <taxon>Auriculariales</taxon>
        <taxon>Exidiaceae</taxon>
        <taxon>Exidia</taxon>
    </lineage>
</organism>
<dbReference type="InParanoid" id="A0A165C0V7"/>